<accession>A0ABP6GIF0</accession>
<dbReference type="InterPro" id="IPR007111">
    <property type="entry name" value="NACHT_NTPase"/>
</dbReference>
<comment type="caution">
    <text evidence="3">The sequence shown here is derived from an EMBL/GenBank/DDBJ whole genome shotgun (WGS) entry which is preliminary data.</text>
</comment>
<dbReference type="PANTHER" id="PTHR46844:SF1">
    <property type="entry name" value="SLR5058 PROTEIN"/>
    <property type="match status" value="1"/>
</dbReference>
<proteinExistence type="predicted"/>
<dbReference type="Gene3D" id="3.40.50.300">
    <property type="entry name" value="P-loop containing nucleotide triphosphate hydrolases"/>
    <property type="match status" value="1"/>
</dbReference>
<dbReference type="PROSITE" id="PS50837">
    <property type="entry name" value="NACHT"/>
    <property type="match status" value="1"/>
</dbReference>
<organism evidence="3 4">
    <name type="scientific">Actinocorallia aurantiaca</name>
    <dbReference type="NCBI Taxonomy" id="46204"/>
    <lineage>
        <taxon>Bacteria</taxon>
        <taxon>Bacillati</taxon>
        <taxon>Actinomycetota</taxon>
        <taxon>Actinomycetes</taxon>
        <taxon>Streptosporangiales</taxon>
        <taxon>Thermomonosporaceae</taxon>
        <taxon>Actinocorallia</taxon>
    </lineage>
</organism>
<evidence type="ECO:0000256" key="1">
    <source>
        <dbReference type="SAM" id="SignalP"/>
    </source>
</evidence>
<dbReference type="EMBL" id="BAAATZ010000006">
    <property type="protein sequence ID" value="GAA2724016.1"/>
    <property type="molecule type" value="Genomic_DNA"/>
</dbReference>
<sequence>MRHAAKVARHVFLVSAVASAMVTAAVAANQILDDGEFTWNWAYPAFAFTLLGLLLTTALDHAPNPDSGTGGRERMSQHRYRRRVRASVEQMETLGLVTQAEYVLRTRQVYVDVALRPQTVTTTVGDTGIGPVRPGATRPAGERAPLASFLGRGQVLAVLGAAGSGKTTLARYTALDLAERQGRPWQRRFWRRRPLPILLYLRDHAKDILAEPGEDGLRIDLAQAAVTAPWLEGVITAPWLKGHLDKGRCVVLLDGLDEVADGGDRRRVVRWVDTQIARYPRNSFVVTSRPHGYDNNRLPCADVLQVQRFAADQIHAFLHTWYQAIERRARQGDRAETDRTASRAAEDLFTRINALPALYDLAANPLLLTMIANVHRYRGQLPAGRAALYTEMCQVLLHRRQEVKGVTDPIDDILAGAQKERVVQELAWHMMRHKLRDIPVADAARAIRTALHRTTPALTLTPEMFLDYVRRSGLLTEHRYGHYGFVHLTLQEHLAAVSALAPGRHARRQQLIDKVSDPWWRETTLLWTANADATPVVEACLAARTVPALSLAYACAEPPGELDHTLREQLDRFLTTTPTSPEEARLLNGVAAARALHDTHPLDTGDRLCAQPLTWDLWHRYAARAGLHAPPPSPEPATGLWPADARHFLTWLNSLFPDDTTYRLLTPREARQALDLRPATSSLWAFDDDRATLIPSETRLHHPTPQQISAYPDLILDHTHLLFRLLFPRSQLTFAQLLTYSRPRDLTNLRQRLLHILDLIYAIQTARDLAHRFDHDLVLDLNRNLALTLNRDLDNDLDRDLAPDLDRNLDLALDLARDLARFLDFDFDCDFDFARDLARAHDLVLALARDLARDLDLDLALARALALVRNLDPARDPDLARNLASDLNLALARSLDPDPDLGLDPDPDLGLVPARNLDPTLNHGLAPDLDLALAYAFDRTHPFGFDLNRDLAFARAMASQDLGRFQETVVVEGLGRDCLALARAAWTPRVWDRLSRSEQTPERGESPSLLRFLALAVEAFSGRPPAEDPHAALRQAAHLADQRGAHAVVESIERARGLAAPLWDHSRPVRQSDAVLAVTSLLALLTGDDATVLDPELSKLLCGALAALIALTPDTRERDEAAPDGLVFLVRK</sequence>
<dbReference type="Proteomes" id="UP001501842">
    <property type="component" value="Unassembled WGS sequence"/>
</dbReference>
<dbReference type="RefSeq" id="WP_344450046.1">
    <property type="nucleotide sequence ID" value="NZ_BAAATZ010000006.1"/>
</dbReference>
<feature type="chain" id="PRO_5046184566" description="NACHT domain-containing protein" evidence="1">
    <location>
        <begin position="21"/>
        <end position="1132"/>
    </location>
</feature>
<reference evidence="4" key="1">
    <citation type="journal article" date="2019" name="Int. J. Syst. Evol. Microbiol.">
        <title>The Global Catalogue of Microorganisms (GCM) 10K type strain sequencing project: providing services to taxonomists for standard genome sequencing and annotation.</title>
        <authorList>
            <consortium name="The Broad Institute Genomics Platform"/>
            <consortium name="The Broad Institute Genome Sequencing Center for Infectious Disease"/>
            <person name="Wu L."/>
            <person name="Ma J."/>
        </authorList>
    </citation>
    <scope>NUCLEOTIDE SEQUENCE [LARGE SCALE GENOMIC DNA]</scope>
    <source>
        <strain evidence="4">JCM 8201</strain>
    </source>
</reference>
<keyword evidence="4" id="KW-1185">Reference proteome</keyword>
<dbReference type="PANTHER" id="PTHR46844">
    <property type="entry name" value="SLR5058 PROTEIN"/>
    <property type="match status" value="1"/>
</dbReference>
<evidence type="ECO:0000313" key="4">
    <source>
        <dbReference type="Proteomes" id="UP001501842"/>
    </source>
</evidence>
<feature type="signal peptide" evidence="1">
    <location>
        <begin position="1"/>
        <end position="20"/>
    </location>
</feature>
<gene>
    <name evidence="3" type="ORF">GCM10010439_20670</name>
</gene>
<dbReference type="Pfam" id="PF05729">
    <property type="entry name" value="NACHT"/>
    <property type="match status" value="1"/>
</dbReference>
<dbReference type="SUPFAM" id="SSF52540">
    <property type="entry name" value="P-loop containing nucleoside triphosphate hydrolases"/>
    <property type="match status" value="2"/>
</dbReference>
<feature type="domain" description="NACHT" evidence="2">
    <location>
        <begin position="154"/>
        <end position="290"/>
    </location>
</feature>
<protein>
    <recommendedName>
        <fullName evidence="2">NACHT domain-containing protein</fullName>
    </recommendedName>
</protein>
<evidence type="ECO:0000259" key="2">
    <source>
        <dbReference type="PROSITE" id="PS50837"/>
    </source>
</evidence>
<keyword evidence="1" id="KW-0732">Signal</keyword>
<evidence type="ECO:0000313" key="3">
    <source>
        <dbReference type="EMBL" id="GAA2724016.1"/>
    </source>
</evidence>
<dbReference type="InterPro" id="IPR027417">
    <property type="entry name" value="P-loop_NTPase"/>
</dbReference>
<name>A0ABP6GIF0_9ACTN</name>